<dbReference type="SUPFAM" id="SSF51206">
    <property type="entry name" value="cAMP-binding domain-like"/>
    <property type="match status" value="1"/>
</dbReference>
<dbReference type="InterPro" id="IPR012318">
    <property type="entry name" value="HTH_CRP"/>
</dbReference>
<dbReference type="Pfam" id="PF00027">
    <property type="entry name" value="cNMP_binding"/>
    <property type="match status" value="1"/>
</dbReference>
<evidence type="ECO:0000259" key="4">
    <source>
        <dbReference type="PROSITE" id="PS50042"/>
    </source>
</evidence>
<keyword evidence="3" id="KW-0804">Transcription</keyword>
<dbReference type="GO" id="GO:0005829">
    <property type="term" value="C:cytosol"/>
    <property type="evidence" value="ECO:0007669"/>
    <property type="project" value="TreeGrafter"/>
</dbReference>
<evidence type="ECO:0000256" key="1">
    <source>
        <dbReference type="ARBA" id="ARBA00023015"/>
    </source>
</evidence>
<dbReference type="InterPro" id="IPR036390">
    <property type="entry name" value="WH_DNA-bd_sf"/>
</dbReference>
<evidence type="ECO:0000313" key="6">
    <source>
        <dbReference type="EMBL" id="REG45912.1"/>
    </source>
</evidence>
<dbReference type="Gene3D" id="2.60.120.10">
    <property type="entry name" value="Jelly Rolls"/>
    <property type="match status" value="1"/>
</dbReference>
<evidence type="ECO:0000313" key="7">
    <source>
        <dbReference type="Proteomes" id="UP000256794"/>
    </source>
</evidence>
<keyword evidence="7" id="KW-1185">Reference proteome</keyword>
<dbReference type="PANTHER" id="PTHR24567">
    <property type="entry name" value="CRP FAMILY TRANSCRIPTIONAL REGULATORY PROTEIN"/>
    <property type="match status" value="1"/>
</dbReference>
<protein>
    <submittedName>
        <fullName evidence="6">CRP-like cAMP-binding protein</fullName>
    </submittedName>
</protein>
<dbReference type="PANTHER" id="PTHR24567:SF26">
    <property type="entry name" value="REGULATORY PROTEIN YEIL"/>
    <property type="match status" value="1"/>
</dbReference>
<organism evidence="6 7">
    <name type="scientific">Paracoccus versutus</name>
    <name type="common">Thiobacillus versutus</name>
    <dbReference type="NCBI Taxonomy" id="34007"/>
    <lineage>
        <taxon>Bacteria</taxon>
        <taxon>Pseudomonadati</taxon>
        <taxon>Pseudomonadota</taxon>
        <taxon>Alphaproteobacteria</taxon>
        <taxon>Rhodobacterales</taxon>
        <taxon>Paracoccaceae</taxon>
        <taxon>Paracoccus</taxon>
    </lineage>
</organism>
<evidence type="ECO:0000256" key="2">
    <source>
        <dbReference type="ARBA" id="ARBA00023125"/>
    </source>
</evidence>
<dbReference type="EMBL" id="QUMX01000018">
    <property type="protein sequence ID" value="REG45912.1"/>
    <property type="molecule type" value="Genomic_DNA"/>
</dbReference>
<dbReference type="PROSITE" id="PS51063">
    <property type="entry name" value="HTH_CRP_2"/>
    <property type="match status" value="1"/>
</dbReference>
<dbReference type="InterPro" id="IPR050397">
    <property type="entry name" value="Env_Response_Regulators"/>
</dbReference>
<dbReference type="InterPro" id="IPR036388">
    <property type="entry name" value="WH-like_DNA-bd_sf"/>
</dbReference>
<dbReference type="InterPro" id="IPR014710">
    <property type="entry name" value="RmlC-like_jellyroll"/>
</dbReference>
<name>A0AAQ0KM14_PARVE</name>
<dbReference type="PRINTS" id="PR00034">
    <property type="entry name" value="HTHCRP"/>
</dbReference>
<sequence length="235" mass="26214">MVMRTHADEVNQLPIVPWIEFRDQSGWNDALHLGRKVTWNARFVVQRPEDAVASIFLLRSGTIKVAAASETGLQRTLWLSGPGSTLGEAAMFGHHPYMHHITVIEPCVAYEFSRRVVLEELLPRHPAVSVALISNLAAKCYVMSTQVEEITFLSVPQRLARFFYGLYLARGSERLPLSHADIGDLLGLHRVTVSRTISAMKRAGLLESDTHEIVVTDITALATFVTETTPQDMRP</sequence>
<dbReference type="Proteomes" id="UP000256794">
    <property type="component" value="Unassembled WGS sequence"/>
</dbReference>
<reference evidence="6 7" key="1">
    <citation type="submission" date="2018-08" db="EMBL/GenBank/DDBJ databases">
        <title>Genomic Encyclopedia of Archaeal and Bacterial Type Strains, Phase II (KMG-II): from individual species to whole genera.</title>
        <authorList>
            <person name="Goeker M."/>
        </authorList>
    </citation>
    <scope>NUCLEOTIDE SEQUENCE [LARGE SCALE GENOMIC DNA]</scope>
    <source>
        <strain evidence="6 7">DSM 582</strain>
    </source>
</reference>
<evidence type="ECO:0000256" key="3">
    <source>
        <dbReference type="ARBA" id="ARBA00023163"/>
    </source>
</evidence>
<keyword evidence="2" id="KW-0238">DNA-binding</keyword>
<dbReference type="Gene3D" id="1.10.10.10">
    <property type="entry name" value="Winged helix-like DNA-binding domain superfamily/Winged helix DNA-binding domain"/>
    <property type="match status" value="1"/>
</dbReference>
<proteinExistence type="predicted"/>
<dbReference type="GO" id="GO:0003677">
    <property type="term" value="F:DNA binding"/>
    <property type="evidence" value="ECO:0007669"/>
    <property type="project" value="UniProtKB-KW"/>
</dbReference>
<feature type="domain" description="Cyclic nucleotide-binding" evidence="4">
    <location>
        <begin position="45"/>
        <end position="115"/>
    </location>
</feature>
<feature type="domain" description="HTH crp-type" evidence="5">
    <location>
        <begin position="153"/>
        <end position="219"/>
    </location>
</feature>
<dbReference type="CDD" id="cd00038">
    <property type="entry name" value="CAP_ED"/>
    <property type="match status" value="1"/>
</dbReference>
<dbReference type="Pfam" id="PF13545">
    <property type="entry name" value="HTH_Crp_2"/>
    <property type="match status" value="1"/>
</dbReference>
<dbReference type="InterPro" id="IPR018490">
    <property type="entry name" value="cNMP-bd_dom_sf"/>
</dbReference>
<accession>A0AAQ0KM14</accession>
<dbReference type="GO" id="GO:0003700">
    <property type="term" value="F:DNA-binding transcription factor activity"/>
    <property type="evidence" value="ECO:0007669"/>
    <property type="project" value="TreeGrafter"/>
</dbReference>
<dbReference type="CDD" id="cd00092">
    <property type="entry name" value="HTH_CRP"/>
    <property type="match status" value="1"/>
</dbReference>
<dbReference type="RefSeq" id="WP_036757831.1">
    <property type="nucleotide sequence ID" value="NZ_CP035284.1"/>
</dbReference>
<gene>
    <name evidence="6" type="ORF">ATH84_101879</name>
</gene>
<evidence type="ECO:0000259" key="5">
    <source>
        <dbReference type="PROSITE" id="PS51063"/>
    </source>
</evidence>
<dbReference type="SUPFAM" id="SSF46785">
    <property type="entry name" value="Winged helix' DNA-binding domain"/>
    <property type="match status" value="1"/>
</dbReference>
<keyword evidence="1" id="KW-0805">Transcription regulation</keyword>
<dbReference type="AlphaFoldDB" id="A0AAQ0KM14"/>
<dbReference type="InterPro" id="IPR000595">
    <property type="entry name" value="cNMP-bd_dom"/>
</dbReference>
<dbReference type="SMART" id="SM00419">
    <property type="entry name" value="HTH_CRP"/>
    <property type="match status" value="1"/>
</dbReference>
<comment type="caution">
    <text evidence="6">The sequence shown here is derived from an EMBL/GenBank/DDBJ whole genome shotgun (WGS) entry which is preliminary data.</text>
</comment>
<dbReference type="PROSITE" id="PS50042">
    <property type="entry name" value="CNMP_BINDING_3"/>
    <property type="match status" value="1"/>
</dbReference>